<sequence length="214" mass="24096">MGLSHQPNTSARRARMIDLEKFNYITWVLTNQHLFATNPITYMPYGISINITVQANGINGGGIHIPNVPCEPSLTHSLITPQFAQASGGTVVRTGAVFSFQDTDGNVYRSSSYIALTWWQEATAICKEEDFYITEDIPADAMLQQLPDVAQDRPKAFPLQHKLLTPEEQRRADDKRKQAEAAHNVIRQAENQKVENDAKKSVSSRSKQRSNYYQ</sequence>
<evidence type="ECO:0000313" key="3">
    <source>
        <dbReference type="Proteomes" id="UP000606974"/>
    </source>
</evidence>
<feature type="compositionally biased region" description="Basic and acidic residues" evidence="1">
    <location>
        <begin position="164"/>
        <end position="180"/>
    </location>
</feature>
<proteinExistence type="predicted"/>
<accession>A0A8H7E356</accession>
<evidence type="ECO:0000256" key="1">
    <source>
        <dbReference type="SAM" id="MobiDB-lite"/>
    </source>
</evidence>
<feature type="compositionally biased region" description="Basic and acidic residues" evidence="1">
    <location>
        <begin position="190"/>
        <end position="200"/>
    </location>
</feature>
<evidence type="ECO:0000313" key="2">
    <source>
        <dbReference type="EMBL" id="KAF7504836.1"/>
    </source>
</evidence>
<protein>
    <submittedName>
        <fullName evidence="2">Uncharacterized protein</fullName>
    </submittedName>
</protein>
<organism evidence="2 3">
    <name type="scientific">Endocarpon pusillum</name>
    <dbReference type="NCBI Taxonomy" id="364733"/>
    <lineage>
        <taxon>Eukaryota</taxon>
        <taxon>Fungi</taxon>
        <taxon>Dikarya</taxon>
        <taxon>Ascomycota</taxon>
        <taxon>Pezizomycotina</taxon>
        <taxon>Eurotiomycetes</taxon>
        <taxon>Chaetothyriomycetidae</taxon>
        <taxon>Verrucariales</taxon>
        <taxon>Verrucariaceae</taxon>
        <taxon>Endocarpon</taxon>
    </lineage>
</organism>
<dbReference type="OrthoDB" id="10323291at2759"/>
<feature type="region of interest" description="Disordered" evidence="1">
    <location>
        <begin position="157"/>
        <end position="214"/>
    </location>
</feature>
<gene>
    <name evidence="2" type="ORF">GJ744_001702</name>
</gene>
<comment type="caution">
    <text evidence="2">The sequence shown here is derived from an EMBL/GenBank/DDBJ whole genome shotgun (WGS) entry which is preliminary data.</text>
</comment>
<reference evidence="2" key="1">
    <citation type="submission" date="2020-02" db="EMBL/GenBank/DDBJ databases">
        <authorList>
            <person name="Palmer J.M."/>
        </authorList>
    </citation>
    <scope>NUCLEOTIDE SEQUENCE</scope>
    <source>
        <strain evidence="2">EPUS1.4</strain>
        <tissue evidence="2">Thallus</tissue>
    </source>
</reference>
<dbReference type="EMBL" id="JAACFV010000126">
    <property type="protein sequence ID" value="KAF7504836.1"/>
    <property type="molecule type" value="Genomic_DNA"/>
</dbReference>
<name>A0A8H7E356_9EURO</name>
<dbReference type="Proteomes" id="UP000606974">
    <property type="component" value="Unassembled WGS sequence"/>
</dbReference>
<dbReference type="AlphaFoldDB" id="A0A8H7E356"/>
<keyword evidence="3" id="KW-1185">Reference proteome</keyword>